<dbReference type="InterPro" id="IPR051959">
    <property type="entry name" value="PAK1-Kinase_Regulator"/>
</dbReference>
<dbReference type="InterPro" id="IPR015943">
    <property type="entry name" value="WD40/YVTN_repeat-like_dom_sf"/>
</dbReference>
<dbReference type="AlphaFoldDB" id="V4MBJ3"/>
<evidence type="ECO:0000313" key="6">
    <source>
        <dbReference type="Proteomes" id="UP000030689"/>
    </source>
</evidence>
<dbReference type="eggNOG" id="KOG0294">
    <property type="taxonomic scope" value="Eukaryota"/>
</dbReference>
<dbReference type="EMBL" id="KI517953">
    <property type="protein sequence ID" value="ESQ28551.1"/>
    <property type="molecule type" value="Genomic_DNA"/>
</dbReference>
<dbReference type="PANTHER" id="PTHR44675">
    <property type="entry name" value="PAK1 INTERACTING PROTEIN 1"/>
    <property type="match status" value="1"/>
</dbReference>
<evidence type="ECO:0000256" key="1">
    <source>
        <dbReference type="ARBA" id="ARBA00022574"/>
    </source>
</evidence>
<dbReference type="SUPFAM" id="SSF50978">
    <property type="entry name" value="WD40 repeat-like"/>
    <property type="match status" value="1"/>
</dbReference>
<keyword evidence="6" id="KW-1185">Reference proteome</keyword>
<dbReference type="Gramene" id="ESQ28551">
    <property type="protein sequence ID" value="ESQ28551"/>
    <property type="gene ID" value="EUTSA_v10019798mg"/>
</dbReference>
<gene>
    <name evidence="5" type="ORF">EUTSA_v10019798mg</name>
</gene>
<dbReference type="PROSITE" id="PS50082">
    <property type="entry name" value="WD_REPEATS_2"/>
    <property type="match status" value="1"/>
</dbReference>
<evidence type="ECO:0000256" key="2">
    <source>
        <dbReference type="ARBA" id="ARBA00022737"/>
    </source>
</evidence>
<keyword evidence="1 3" id="KW-0853">WD repeat</keyword>
<name>V4MBJ3_EUTSA</name>
<evidence type="ECO:0000256" key="4">
    <source>
        <dbReference type="SAM" id="MobiDB-lite"/>
    </source>
</evidence>
<dbReference type="PANTHER" id="PTHR44675:SF1">
    <property type="entry name" value="P21-ACTIVATED PROTEIN KINASE-INTERACTING PROTEIN 1"/>
    <property type="match status" value="1"/>
</dbReference>
<dbReference type="PROSITE" id="PS00678">
    <property type="entry name" value="WD_REPEATS_1"/>
    <property type="match status" value="1"/>
</dbReference>
<dbReference type="InterPro" id="IPR036322">
    <property type="entry name" value="WD40_repeat_dom_sf"/>
</dbReference>
<dbReference type="STRING" id="72664.V4MBJ3"/>
<feature type="region of interest" description="Disordered" evidence="4">
    <location>
        <begin position="176"/>
        <end position="195"/>
    </location>
</feature>
<accession>V4MBJ3</accession>
<dbReference type="KEGG" id="eus:EUTSA_v10019798mg"/>
<evidence type="ECO:0000313" key="5">
    <source>
        <dbReference type="EMBL" id="ESQ28551.1"/>
    </source>
</evidence>
<feature type="compositionally biased region" description="Basic and acidic residues" evidence="4">
    <location>
        <begin position="186"/>
        <end position="195"/>
    </location>
</feature>
<reference evidence="5 6" key="1">
    <citation type="journal article" date="2013" name="Front. Plant Sci.">
        <title>The Reference Genome of the Halophytic Plant Eutrema salsugineum.</title>
        <authorList>
            <person name="Yang R."/>
            <person name="Jarvis D.E."/>
            <person name="Chen H."/>
            <person name="Beilstein M.A."/>
            <person name="Grimwood J."/>
            <person name="Jenkins J."/>
            <person name="Shu S."/>
            <person name="Prochnik S."/>
            <person name="Xin M."/>
            <person name="Ma C."/>
            <person name="Schmutz J."/>
            <person name="Wing R.A."/>
            <person name="Mitchell-Olds T."/>
            <person name="Schumaker K.S."/>
            <person name="Wang X."/>
        </authorList>
    </citation>
    <scope>NUCLEOTIDE SEQUENCE [LARGE SCALE GENOMIC DNA]</scope>
</reference>
<protein>
    <submittedName>
        <fullName evidence="5">Uncharacterized protein</fullName>
    </submittedName>
</protein>
<dbReference type="Gene3D" id="2.130.10.10">
    <property type="entry name" value="YVTN repeat-like/Quinoprotein amine dehydrogenase"/>
    <property type="match status" value="1"/>
</dbReference>
<dbReference type="InterPro" id="IPR019775">
    <property type="entry name" value="WD40_repeat_CS"/>
</dbReference>
<proteinExistence type="predicted"/>
<keyword evidence="2" id="KW-0677">Repeat</keyword>
<organism evidence="5 6">
    <name type="scientific">Eutrema salsugineum</name>
    <name type="common">Saltwater cress</name>
    <name type="synonym">Sisymbrium salsugineum</name>
    <dbReference type="NCBI Taxonomy" id="72664"/>
    <lineage>
        <taxon>Eukaryota</taxon>
        <taxon>Viridiplantae</taxon>
        <taxon>Streptophyta</taxon>
        <taxon>Embryophyta</taxon>
        <taxon>Tracheophyta</taxon>
        <taxon>Spermatophyta</taxon>
        <taxon>Magnoliopsida</taxon>
        <taxon>eudicotyledons</taxon>
        <taxon>Gunneridae</taxon>
        <taxon>Pentapetalae</taxon>
        <taxon>rosids</taxon>
        <taxon>malvids</taxon>
        <taxon>Brassicales</taxon>
        <taxon>Brassicaceae</taxon>
        <taxon>Eutremeae</taxon>
        <taxon>Eutrema</taxon>
    </lineage>
</organism>
<dbReference type="Proteomes" id="UP000030689">
    <property type="component" value="Unassembled WGS sequence"/>
</dbReference>
<feature type="repeat" description="WD" evidence="3">
    <location>
        <begin position="130"/>
        <end position="153"/>
    </location>
</feature>
<evidence type="ECO:0000256" key="3">
    <source>
        <dbReference type="PROSITE-ProRule" id="PRU00221"/>
    </source>
</evidence>
<dbReference type="InterPro" id="IPR001680">
    <property type="entry name" value="WD40_rpt"/>
</dbReference>
<sequence>MDKYQIALAKLAEKKNDGSSSVLPKKDYGMTTRWGPKVNGVKTILPCPVQKGIPKVCYCGLAPIGCLTDNSGLDRGRKYYGYFYGCCGPKNFPEDAKLLLELDNTSHKRILCATPGESGTLYTTDEDPYLVASASSDGVIRVWDMRMAAKENAKPLAETNTKSRLTCLAGSALKSMRRPQIGNKAQKLEEEPNSG</sequence>